<organism evidence="5 6">
    <name type="scientific">Pustulibacterium marinum</name>
    <dbReference type="NCBI Taxonomy" id="1224947"/>
    <lineage>
        <taxon>Bacteria</taxon>
        <taxon>Pseudomonadati</taxon>
        <taxon>Bacteroidota</taxon>
        <taxon>Flavobacteriia</taxon>
        <taxon>Flavobacteriales</taxon>
        <taxon>Flavobacteriaceae</taxon>
        <taxon>Pustulibacterium</taxon>
    </lineage>
</organism>
<reference evidence="5 6" key="1">
    <citation type="submission" date="2016-10" db="EMBL/GenBank/DDBJ databases">
        <authorList>
            <person name="de Groot N.N."/>
        </authorList>
    </citation>
    <scope>NUCLEOTIDE SEQUENCE [LARGE SCALE GENOMIC DNA]</scope>
    <source>
        <strain evidence="5 6">CGMCC 1.12333</strain>
    </source>
</reference>
<dbReference type="EMBL" id="FPBK01000005">
    <property type="protein sequence ID" value="SFU49524.1"/>
    <property type="molecule type" value="Genomic_DNA"/>
</dbReference>
<sequence>MNPIKTYSNVNRSNHQKHFGISRMETIYEKNKGNVDDPHRHEFYTVLLVKKAKGKHIIDFQEFELTNQQVYFVGPGQVHQVIEQEKSEGFSMVFSVEFLLENNIPLSFIDDLNLFYDYGESPPILLKNIDLEKLSFFAEEMFQLNYSETPLKEQSIGAYLKLFLIHCKNLCSVTEDNLQKIEAGNHILKEFRALVEQHFTNWHSTTQYAEALNITPDHLNRTIKSLIGKTAKEYIQSRINIAAQRMLFFSDLSTKEIGYELGFTEPSHFSAFFKKCTGTSPSKYKKAH</sequence>
<dbReference type="InterPro" id="IPR037923">
    <property type="entry name" value="HTH-like"/>
</dbReference>
<evidence type="ECO:0000259" key="4">
    <source>
        <dbReference type="PROSITE" id="PS01124"/>
    </source>
</evidence>
<dbReference type="Gene3D" id="1.10.10.60">
    <property type="entry name" value="Homeodomain-like"/>
    <property type="match status" value="1"/>
</dbReference>
<dbReference type="SUPFAM" id="SSF46689">
    <property type="entry name" value="Homeodomain-like"/>
    <property type="match status" value="1"/>
</dbReference>
<evidence type="ECO:0000313" key="5">
    <source>
        <dbReference type="EMBL" id="SFU49524.1"/>
    </source>
</evidence>
<evidence type="ECO:0000256" key="2">
    <source>
        <dbReference type="ARBA" id="ARBA00023125"/>
    </source>
</evidence>
<dbReference type="PROSITE" id="PS01124">
    <property type="entry name" value="HTH_ARAC_FAMILY_2"/>
    <property type="match status" value="1"/>
</dbReference>
<evidence type="ECO:0000256" key="1">
    <source>
        <dbReference type="ARBA" id="ARBA00023015"/>
    </source>
</evidence>
<gene>
    <name evidence="5" type="ORF">SAMN05216480_10580</name>
</gene>
<dbReference type="InterPro" id="IPR020449">
    <property type="entry name" value="Tscrpt_reg_AraC-type_HTH"/>
</dbReference>
<dbReference type="GO" id="GO:0043565">
    <property type="term" value="F:sequence-specific DNA binding"/>
    <property type="evidence" value="ECO:0007669"/>
    <property type="project" value="InterPro"/>
</dbReference>
<dbReference type="InterPro" id="IPR014710">
    <property type="entry name" value="RmlC-like_jellyroll"/>
</dbReference>
<name>A0A1I7GM66_9FLAO</name>
<dbReference type="Pfam" id="PF12833">
    <property type="entry name" value="HTH_18"/>
    <property type="match status" value="1"/>
</dbReference>
<dbReference type="OrthoDB" id="1096411at2"/>
<protein>
    <submittedName>
        <fullName evidence="5">AraC-type DNA-binding protein</fullName>
    </submittedName>
</protein>
<proteinExistence type="predicted"/>
<dbReference type="STRING" id="1224947.SAMN05216480_10580"/>
<feature type="domain" description="HTH araC/xylS-type" evidence="4">
    <location>
        <begin position="189"/>
        <end position="287"/>
    </location>
</feature>
<dbReference type="InterPro" id="IPR018060">
    <property type="entry name" value="HTH_AraC"/>
</dbReference>
<keyword evidence="1" id="KW-0805">Transcription regulation</keyword>
<dbReference type="PANTHER" id="PTHR43280:SF32">
    <property type="entry name" value="TRANSCRIPTIONAL REGULATORY PROTEIN"/>
    <property type="match status" value="1"/>
</dbReference>
<dbReference type="AlphaFoldDB" id="A0A1I7GM66"/>
<evidence type="ECO:0000313" key="6">
    <source>
        <dbReference type="Proteomes" id="UP000199138"/>
    </source>
</evidence>
<keyword evidence="6" id="KW-1185">Reference proteome</keyword>
<dbReference type="RefSeq" id="WP_093024752.1">
    <property type="nucleotide sequence ID" value="NZ_FPBK01000005.1"/>
</dbReference>
<dbReference type="SUPFAM" id="SSF51215">
    <property type="entry name" value="Regulatory protein AraC"/>
    <property type="match status" value="1"/>
</dbReference>
<accession>A0A1I7GM66</accession>
<dbReference type="Gene3D" id="2.60.120.10">
    <property type="entry name" value="Jelly Rolls"/>
    <property type="match status" value="1"/>
</dbReference>
<dbReference type="PANTHER" id="PTHR43280">
    <property type="entry name" value="ARAC-FAMILY TRANSCRIPTIONAL REGULATOR"/>
    <property type="match status" value="1"/>
</dbReference>
<dbReference type="SMART" id="SM00342">
    <property type="entry name" value="HTH_ARAC"/>
    <property type="match status" value="1"/>
</dbReference>
<dbReference type="PRINTS" id="PR00032">
    <property type="entry name" value="HTHARAC"/>
</dbReference>
<keyword evidence="2 5" id="KW-0238">DNA-binding</keyword>
<dbReference type="InterPro" id="IPR009057">
    <property type="entry name" value="Homeodomain-like_sf"/>
</dbReference>
<keyword evidence="3" id="KW-0804">Transcription</keyword>
<dbReference type="GO" id="GO:0003700">
    <property type="term" value="F:DNA-binding transcription factor activity"/>
    <property type="evidence" value="ECO:0007669"/>
    <property type="project" value="InterPro"/>
</dbReference>
<dbReference type="Proteomes" id="UP000199138">
    <property type="component" value="Unassembled WGS sequence"/>
</dbReference>
<evidence type="ECO:0000256" key="3">
    <source>
        <dbReference type="ARBA" id="ARBA00023163"/>
    </source>
</evidence>